<dbReference type="PANTHER" id="PTHR30217">
    <property type="entry name" value="PEPTIDASE U32 FAMILY"/>
    <property type="match status" value="1"/>
</dbReference>
<dbReference type="HAMAP" id="MF_02232">
    <property type="entry name" value="UbiU"/>
    <property type="match status" value="1"/>
</dbReference>
<feature type="binding site" evidence="1">
    <location>
        <position position="263"/>
    </location>
    <ligand>
        <name>[4Fe-4S] cluster</name>
        <dbReference type="ChEBI" id="CHEBI:49883"/>
    </ligand>
</feature>
<comment type="cofactor">
    <cofactor evidence="1">
        <name>[4Fe-4S] cluster</name>
        <dbReference type="ChEBI" id="CHEBI:49883"/>
    </cofactor>
</comment>
<dbReference type="InterPro" id="IPR043692">
    <property type="entry name" value="UbiU"/>
</dbReference>
<keyword evidence="1" id="KW-0411">Iron-sulfur</keyword>
<comment type="function">
    <text evidence="1">Required for O(2)-independent ubiquinone (coenzyme Q) biosynthesis. Together with UbiV, is essential for the C6-hydroxylation reaction in the oxygen-independent ubiquinone biosynthesis pathway.</text>
</comment>
<comment type="similarity">
    <text evidence="1">Belongs to the peptidase U32 family. UbiU subfamily.</text>
</comment>
<dbReference type="EMBL" id="FPKH01000003">
    <property type="protein sequence ID" value="SFX81617.1"/>
    <property type="molecule type" value="Genomic_DNA"/>
</dbReference>
<comment type="pathway">
    <text evidence="1">Cofactor biosynthesis; ubiquinone biosynthesis.</text>
</comment>
<evidence type="ECO:0000313" key="3">
    <source>
        <dbReference type="Proteomes" id="UP000182489"/>
    </source>
</evidence>
<keyword evidence="1" id="KW-0004">4Fe-4S</keyword>
<dbReference type="GO" id="GO:0051539">
    <property type="term" value="F:4 iron, 4 sulfur cluster binding"/>
    <property type="evidence" value="ECO:0007669"/>
    <property type="project" value="UniProtKB-UniRule"/>
</dbReference>
<dbReference type="AlphaFoldDB" id="A0AB38CA93"/>
<comment type="subunit">
    <text evidence="1">Forms a heterodimer with UbiV.</text>
</comment>
<dbReference type="Proteomes" id="UP000182489">
    <property type="component" value="Unassembled WGS sequence"/>
</dbReference>
<dbReference type="GO" id="GO:0046872">
    <property type="term" value="F:metal ion binding"/>
    <property type="evidence" value="ECO:0007669"/>
    <property type="project" value="UniProtKB-KW"/>
</dbReference>
<name>A0AB38CA93_9BURK</name>
<keyword evidence="1" id="KW-0831">Ubiquinone biosynthesis</keyword>
<dbReference type="GO" id="GO:0006508">
    <property type="term" value="P:proteolysis"/>
    <property type="evidence" value="ECO:0007669"/>
    <property type="project" value="UniProtKB-KW"/>
</dbReference>
<dbReference type="GO" id="GO:0006744">
    <property type="term" value="P:ubiquinone biosynthetic process"/>
    <property type="evidence" value="ECO:0007669"/>
    <property type="project" value="UniProtKB-UniRule"/>
</dbReference>
<dbReference type="PROSITE" id="PS01276">
    <property type="entry name" value="PEPTIDASE_U32"/>
    <property type="match status" value="1"/>
</dbReference>
<keyword evidence="1" id="KW-0479">Metal-binding</keyword>
<accession>A0AB38CA93</accession>
<dbReference type="GO" id="GO:0008233">
    <property type="term" value="F:peptidase activity"/>
    <property type="evidence" value="ECO:0007669"/>
    <property type="project" value="UniProtKB-KW"/>
</dbReference>
<reference evidence="2 3" key="1">
    <citation type="submission" date="2016-11" db="EMBL/GenBank/DDBJ databases">
        <authorList>
            <person name="Varghese N."/>
            <person name="Submissions S."/>
        </authorList>
    </citation>
    <scope>NUCLEOTIDE SEQUENCE [LARGE SCALE GENOMIC DNA]</scope>
    <source>
        <strain evidence="2 3">NFR18</strain>
    </source>
</reference>
<dbReference type="PANTHER" id="PTHR30217:SF3">
    <property type="entry name" value="UBIQUINONE BIOSYNTHESIS PROTEIN UBIU"/>
    <property type="match status" value="1"/>
</dbReference>
<evidence type="ECO:0000256" key="1">
    <source>
        <dbReference type="HAMAP-Rule" id="MF_02232"/>
    </source>
</evidence>
<organism evidence="2 3">
    <name type="scientific">Janthinobacterium lividum</name>
    <dbReference type="NCBI Taxonomy" id="29581"/>
    <lineage>
        <taxon>Bacteria</taxon>
        <taxon>Pseudomonadati</taxon>
        <taxon>Pseudomonadota</taxon>
        <taxon>Betaproteobacteria</taxon>
        <taxon>Burkholderiales</taxon>
        <taxon>Oxalobacteraceae</taxon>
        <taxon>Janthinobacterium</taxon>
    </lineage>
</organism>
<comment type="caution">
    <text evidence="2">The sequence shown here is derived from an EMBL/GenBank/DDBJ whole genome shotgun (WGS) entry which is preliminary data.</text>
</comment>
<keyword evidence="1" id="KW-0408">Iron</keyword>
<feature type="binding site" evidence="1">
    <location>
        <position position="224"/>
    </location>
    <ligand>
        <name>[4Fe-4S] cluster</name>
        <dbReference type="ChEBI" id="CHEBI:49883"/>
    </ligand>
</feature>
<feature type="binding site" evidence="1">
    <location>
        <position position="207"/>
    </location>
    <ligand>
        <name>[4Fe-4S] cluster</name>
        <dbReference type="ChEBI" id="CHEBI:49883"/>
    </ligand>
</feature>
<keyword evidence="2" id="KW-0378">Hydrolase</keyword>
<sequence>MGGAIVCTLSRYRTVNTMMLESTTATRVAGPLELVCPAGSLPALKAAIDNGADTVYLGFRDATNARNFAGLNFDEKAIAEGVRYAHQYGRKVLLALNTYPQPHNWAVWRSAIDRAAQAGIDAMIVADPGLMAYASEHHPQLRLHLSVQGSATNYEAINFYHEHFGIARAVLPRVLSMAQVEQLIAKTEVEIEVFGFGSLCVMVEGRCALSSYATGEAPNTHGVCSPAKSVRWLETPNGLESRLNGVLIDRYAPGENASYPTLCKGRFEVNDEEYYAIEEPASLNTLALLPQLIAMGVRAVKIEGRQRSPAYVAQVTRVWREAIDACREGNARYAVKPAWMASMDKLAEGQQHTLGAYHRSWK</sequence>
<dbReference type="InterPro" id="IPR051454">
    <property type="entry name" value="RNA/ubiquinone_mod_enzymes"/>
</dbReference>
<evidence type="ECO:0000313" key="2">
    <source>
        <dbReference type="EMBL" id="SFX81617.1"/>
    </source>
</evidence>
<dbReference type="InterPro" id="IPR001539">
    <property type="entry name" value="Peptidase_U32"/>
</dbReference>
<protein>
    <recommendedName>
        <fullName evidence="1">Ubiquinone biosynthesis protein UbiU</fullName>
    </recommendedName>
</protein>
<gene>
    <name evidence="1" type="primary">ubiU</name>
    <name evidence="2" type="ORF">SAMN03097694_3371</name>
</gene>
<feature type="binding site" evidence="1">
    <location>
        <position position="200"/>
    </location>
    <ligand>
        <name>[4Fe-4S] cluster</name>
        <dbReference type="ChEBI" id="CHEBI:49883"/>
    </ligand>
</feature>
<keyword evidence="2" id="KW-0645">Protease</keyword>
<dbReference type="Pfam" id="PF01136">
    <property type="entry name" value="Peptidase_U32"/>
    <property type="match status" value="1"/>
</dbReference>
<proteinExistence type="inferred from homology"/>